<dbReference type="PROSITE" id="PS50995">
    <property type="entry name" value="HTH_MARR_2"/>
    <property type="match status" value="1"/>
</dbReference>
<dbReference type="PROSITE" id="PS51186">
    <property type="entry name" value="GNAT"/>
    <property type="match status" value="1"/>
</dbReference>
<keyword evidence="5" id="KW-1185">Reference proteome</keyword>
<name>A0A1M6PFC6_9PROT</name>
<dbReference type="Proteomes" id="UP000184387">
    <property type="component" value="Unassembled WGS sequence"/>
</dbReference>
<dbReference type="EMBL" id="FQZF01000030">
    <property type="protein sequence ID" value="SHK06668.1"/>
    <property type="molecule type" value="Genomic_DNA"/>
</dbReference>
<dbReference type="InterPro" id="IPR036388">
    <property type="entry name" value="WH-like_DNA-bd_sf"/>
</dbReference>
<evidence type="ECO:0000259" key="2">
    <source>
        <dbReference type="PROSITE" id="PS50995"/>
    </source>
</evidence>
<dbReference type="RefSeq" id="WP_073138185.1">
    <property type="nucleotide sequence ID" value="NZ_FQZF01000030.1"/>
</dbReference>
<dbReference type="InterPro" id="IPR036390">
    <property type="entry name" value="WH_DNA-bd_sf"/>
</dbReference>
<dbReference type="InterPro" id="IPR000835">
    <property type="entry name" value="HTH_MarR-typ"/>
</dbReference>
<dbReference type="PANTHER" id="PTHR13947">
    <property type="entry name" value="GNAT FAMILY N-ACETYLTRANSFERASE"/>
    <property type="match status" value="1"/>
</dbReference>
<gene>
    <name evidence="4" type="ORF">SAMN02745194_04092</name>
</gene>
<dbReference type="Pfam" id="PF00583">
    <property type="entry name" value="Acetyltransf_1"/>
    <property type="match status" value="1"/>
</dbReference>
<dbReference type="InterPro" id="IPR016181">
    <property type="entry name" value="Acyl_CoA_acyltransferase"/>
</dbReference>
<dbReference type="AlphaFoldDB" id="A0A1M6PFC6"/>
<evidence type="ECO:0000259" key="3">
    <source>
        <dbReference type="PROSITE" id="PS51186"/>
    </source>
</evidence>
<evidence type="ECO:0000313" key="4">
    <source>
        <dbReference type="EMBL" id="SHK06668.1"/>
    </source>
</evidence>
<dbReference type="Gene3D" id="3.40.630.30">
    <property type="match status" value="1"/>
</dbReference>
<sequence length="313" mass="34893">MPDAVLARRVEAVRRFSRLYTRRIGVLHEGLLRSALTLTEGRIIYEVAQGETTASRLASALELDSGYLSRVLRSLEERGLVERRPSASDARQNLLSLAPAGKAAFDKVDARSREEVGAMLAALDAAAQQRLVAALGEAERLLGGEATAPAPYLLRPHRPGDMGWIVHRQTVLYAEEYGWDGSYEALAAEIVAGFIRNFDPARERCWIAEREGAVVGSVFLMRASEEAGKLRLLYVEPAMRGLGVGRRLVEECIRSARELGYRRLTLWTNDVLVPARRLYEGEGFRCVKAEPHHSFGHVLVGETWELDLTRPFR</sequence>
<dbReference type="OrthoDB" id="273614at2"/>
<dbReference type="PRINTS" id="PR00598">
    <property type="entry name" value="HTHMARR"/>
</dbReference>
<dbReference type="CDD" id="cd00090">
    <property type="entry name" value="HTH_ARSR"/>
    <property type="match status" value="1"/>
</dbReference>
<dbReference type="InterPro" id="IPR000182">
    <property type="entry name" value="GNAT_dom"/>
</dbReference>
<accession>A0A1M6PFC6</accession>
<keyword evidence="1 4" id="KW-0808">Transferase</keyword>
<dbReference type="SMART" id="SM00347">
    <property type="entry name" value="HTH_MARR"/>
    <property type="match status" value="1"/>
</dbReference>
<evidence type="ECO:0000256" key="1">
    <source>
        <dbReference type="ARBA" id="ARBA00022679"/>
    </source>
</evidence>
<feature type="domain" description="HTH marR-type" evidence="2">
    <location>
        <begin position="3"/>
        <end position="140"/>
    </location>
</feature>
<dbReference type="GO" id="GO:0008080">
    <property type="term" value="F:N-acetyltransferase activity"/>
    <property type="evidence" value="ECO:0007669"/>
    <property type="project" value="InterPro"/>
</dbReference>
<dbReference type="GO" id="GO:0003700">
    <property type="term" value="F:DNA-binding transcription factor activity"/>
    <property type="evidence" value="ECO:0007669"/>
    <property type="project" value="InterPro"/>
</dbReference>
<dbReference type="InterPro" id="IPR011991">
    <property type="entry name" value="ArsR-like_HTH"/>
</dbReference>
<dbReference type="SUPFAM" id="SSF46785">
    <property type="entry name" value="Winged helix' DNA-binding domain"/>
    <property type="match status" value="1"/>
</dbReference>
<feature type="domain" description="N-acetyltransferase" evidence="3">
    <location>
        <begin position="152"/>
        <end position="305"/>
    </location>
</feature>
<dbReference type="PANTHER" id="PTHR13947:SF37">
    <property type="entry name" value="LD18367P"/>
    <property type="match status" value="1"/>
</dbReference>
<reference evidence="4 5" key="1">
    <citation type="submission" date="2016-11" db="EMBL/GenBank/DDBJ databases">
        <authorList>
            <person name="Jaros S."/>
            <person name="Januszkiewicz K."/>
            <person name="Wedrychowicz H."/>
        </authorList>
    </citation>
    <scope>NUCLEOTIDE SEQUENCE [LARGE SCALE GENOMIC DNA]</scope>
    <source>
        <strain evidence="4 5">DSM 14916</strain>
    </source>
</reference>
<organism evidence="4 5">
    <name type="scientific">Muricoccus roseus</name>
    <dbReference type="NCBI Taxonomy" id="198092"/>
    <lineage>
        <taxon>Bacteria</taxon>
        <taxon>Pseudomonadati</taxon>
        <taxon>Pseudomonadota</taxon>
        <taxon>Alphaproteobacteria</taxon>
        <taxon>Acetobacterales</taxon>
        <taxon>Roseomonadaceae</taxon>
        <taxon>Muricoccus</taxon>
    </lineage>
</organism>
<dbReference type="InterPro" id="IPR050769">
    <property type="entry name" value="NAT_camello-type"/>
</dbReference>
<dbReference type="STRING" id="198092.SAMN02745194_04092"/>
<dbReference type="Gene3D" id="1.10.10.10">
    <property type="entry name" value="Winged helix-like DNA-binding domain superfamily/Winged helix DNA-binding domain"/>
    <property type="match status" value="1"/>
</dbReference>
<dbReference type="Pfam" id="PF12802">
    <property type="entry name" value="MarR_2"/>
    <property type="match status" value="1"/>
</dbReference>
<dbReference type="CDD" id="cd04301">
    <property type="entry name" value="NAT_SF"/>
    <property type="match status" value="1"/>
</dbReference>
<proteinExistence type="predicted"/>
<protein>
    <submittedName>
        <fullName evidence="4">Transcriptional regulator, MarR family with acetyltransferase activity</fullName>
    </submittedName>
</protein>
<dbReference type="SUPFAM" id="SSF55729">
    <property type="entry name" value="Acyl-CoA N-acyltransferases (Nat)"/>
    <property type="match status" value="1"/>
</dbReference>
<evidence type="ECO:0000313" key="5">
    <source>
        <dbReference type="Proteomes" id="UP000184387"/>
    </source>
</evidence>